<dbReference type="AlphaFoldDB" id="A0A4R5XF97"/>
<reference evidence="2 3" key="1">
    <citation type="submission" date="2018-06" db="EMBL/GenBank/DDBJ databases">
        <title>A transcriptomic atlas of mushroom development highlights an independent origin of complex multicellularity.</title>
        <authorList>
            <consortium name="DOE Joint Genome Institute"/>
            <person name="Krizsan K."/>
            <person name="Almasi E."/>
            <person name="Merenyi Z."/>
            <person name="Sahu N."/>
            <person name="Viragh M."/>
            <person name="Koszo T."/>
            <person name="Mondo S."/>
            <person name="Kiss B."/>
            <person name="Balint B."/>
            <person name="Kues U."/>
            <person name="Barry K."/>
            <person name="Hegedus J.C."/>
            <person name="Henrissat B."/>
            <person name="Johnson J."/>
            <person name="Lipzen A."/>
            <person name="Ohm R."/>
            <person name="Nagy I."/>
            <person name="Pangilinan J."/>
            <person name="Yan J."/>
            <person name="Xiong Y."/>
            <person name="Grigoriev I.V."/>
            <person name="Hibbett D.S."/>
            <person name="Nagy L.G."/>
        </authorList>
    </citation>
    <scope>NUCLEOTIDE SEQUENCE [LARGE SCALE GENOMIC DNA]</scope>
    <source>
        <strain evidence="2 3">SZMC22713</strain>
    </source>
</reference>
<evidence type="ECO:0000313" key="3">
    <source>
        <dbReference type="Proteomes" id="UP000294933"/>
    </source>
</evidence>
<feature type="compositionally biased region" description="Polar residues" evidence="1">
    <location>
        <begin position="469"/>
        <end position="483"/>
    </location>
</feature>
<feature type="compositionally biased region" description="Low complexity" evidence="1">
    <location>
        <begin position="52"/>
        <end position="88"/>
    </location>
</feature>
<feature type="compositionally biased region" description="Pro residues" evidence="1">
    <location>
        <begin position="299"/>
        <end position="314"/>
    </location>
</feature>
<dbReference type="PANTHER" id="PTHR24216:SF65">
    <property type="entry name" value="PAXILLIN-LIKE PROTEIN 1"/>
    <property type="match status" value="1"/>
</dbReference>
<organism evidence="2 3">
    <name type="scientific">Rickenella mellea</name>
    <dbReference type="NCBI Taxonomy" id="50990"/>
    <lineage>
        <taxon>Eukaryota</taxon>
        <taxon>Fungi</taxon>
        <taxon>Dikarya</taxon>
        <taxon>Basidiomycota</taxon>
        <taxon>Agaricomycotina</taxon>
        <taxon>Agaricomycetes</taxon>
        <taxon>Hymenochaetales</taxon>
        <taxon>Rickenellaceae</taxon>
        <taxon>Rickenella</taxon>
    </lineage>
</organism>
<proteinExistence type="predicted"/>
<feature type="region of interest" description="Disordered" evidence="1">
    <location>
        <begin position="149"/>
        <end position="199"/>
    </location>
</feature>
<feature type="compositionally biased region" description="Low complexity" evidence="1">
    <location>
        <begin position="261"/>
        <end position="270"/>
    </location>
</feature>
<dbReference type="EMBL" id="ML170156">
    <property type="protein sequence ID" value="TDL29791.1"/>
    <property type="molecule type" value="Genomic_DNA"/>
</dbReference>
<feature type="region of interest" description="Disordered" evidence="1">
    <location>
        <begin position="27"/>
        <end position="137"/>
    </location>
</feature>
<feature type="compositionally biased region" description="Polar residues" evidence="1">
    <location>
        <begin position="232"/>
        <end position="250"/>
    </location>
</feature>
<dbReference type="OrthoDB" id="2528184at2759"/>
<evidence type="ECO:0000256" key="1">
    <source>
        <dbReference type="SAM" id="MobiDB-lite"/>
    </source>
</evidence>
<feature type="compositionally biased region" description="Polar residues" evidence="1">
    <location>
        <begin position="418"/>
        <end position="429"/>
    </location>
</feature>
<name>A0A4R5XF97_9AGAM</name>
<feature type="region of interest" description="Disordered" evidence="1">
    <location>
        <begin position="221"/>
        <end position="434"/>
    </location>
</feature>
<dbReference type="PANTHER" id="PTHR24216">
    <property type="entry name" value="PAXILLIN-RELATED"/>
    <property type="match status" value="1"/>
</dbReference>
<protein>
    <submittedName>
        <fullName evidence="2">Uncharacterized protein</fullName>
    </submittedName>
</protein>
<feature type="compositionally biased region" description="Acidic residues" evidence="1">
    <location>
        <begin position="883"/>
        <end position="897"/>
    </location>
</feature>
<dbReference type="STRING" id="50990.A0A4R5XF97"/>
<feature type="region of interest" description="Disordered" evidence="1">
    <location>
        <begin position="883"/>
        <end position="1035"/>
    </location>
</feature>
<accession>A0A4R5XF97</accession>
<feature type="compositionally biased region" description="Polar residues" evidence="1">
    <location>
        <begin position="346"/>
        <end position="367"/>
    </location>
</feature>
<feature type="compositionally biased region" description="Pro residues" evidence="1">
    <location>
        <begin position="775"/>
        <end position="787"/>
    </location>
</feature>
<feature type="compositionally biased region" description="Acidic residues" evidence="1">
    <location>
        <begin position="705"/>
        <end position="729"/>
    </location>
</feature>
<gene>
    <name evidence="2" type="ORF">BD410DRAFT_41369</name>
</gene>
<feature type="compositionally biased region" description="Polar residues" evidence="1">
    <location>
        <begin position="315"/>
        <end position="335"/>
    </location>
</feature>
<evidence type="ECO:0000313" key="2">
    <source>
        <dbReference type="EMBL" id="TDL29791.1"/>
    </source>
</evidence>
<feature type="compositionally biased region" description="Low complexity" evidence="1">
    <location>
        <begin position="733"/>
        <end position="743"/>
    </location>
</feature>
<feature type="region of interest" description="Disordered" evidence="1">
    <location>
        <begin position="674"/>
        <end position="791"/>
    </location>
</feature>
<feature type="compositionally biased region" description="Low complexity" evidence="1">
    <location>
        <begin position="907"/>
        <end position="918"/>
    </location>
</feature>
<sequence>MDHVQLNDEKTREQAILAAKKRLESFQFRRANNKAPSPQTWSPKSHSRSHSRNSSISSLSISTSTSSTLSSASDLSSSSSSNEPRPSSLNGGRQRPTSHHRRRSSVSTRVESAELMGVTLPELPASSSEENGIFGDKDSLRRRALLALEGKSDLDSPTSTVEIPVLESPSVESKPFEFPGKPSSTTSPPFAPNNPFASKRDSFGKHFSLSVSLKDQLHTLMEEEEEEEEQLLPTSRSAEPLSSTKSAFQDTSDELESSDIAADTTMTMDTPEVSVTTPSPAPNRHRPTNLVLRPLSLTPSPPVYCLPSPAPTPSPRTNGLRSLTLSPDPDNSTPIRSGEGRRQRSLVLTPSPSPASVMSLRRQSMFSPASPLADGSQAASKRSSISYIRSGPSPTPSTKAAASLPTPGATPTTEKRLSISSTTSDTESLAGSERSVGANDPAFLYHSHATLLARITDLERALHARPRSRASSIHSDFSASPSEPSDEMLQLVTDLKSERDELTRDIEGWRQRVADMQRVQGVLERRVESERRESWLKGERMGVLEVEKESLARQLKEKQEALESLQLKLSSVTTQLDKISAAHVAKLQELEDVSEQLEGSKAEAGKARDMEQELAFLRNALFEERKVREGLEGQLEMAGLLDTPTPNSGDHHVFSRMPNRVMAKVASRSSGLGFTSIDSEGSYTDVESVDDHRSKGPFTLKSVEEEPEDMEGCMSDEEDGLAGYEDERDSDISFQSPGSASSSFDGDLPRTTSHLRLLARSPSYEVPHSACASPSPSPTPSPTPCATPVPNKDAFSKLWTFPRGVQSQSSPQREPEKVDHFFGCLEDVDDSPPLPTVKKLGDKSVFSQSLRMLDDYDDDDSLPPFVIPAQVGDSKMLLDVVMEEDEEEDEIQGEEYEGGVKFTFSAPQLQPQVTQSQTPSPPLSSRPKTPVSRIPTPRKSITNNSSFDKDLSPPSPVTPMRSAFSFPAGPEAFITPPNPRLAPTSRIPAPSRIPPPTPPRFSATSKQRTTTFIPAPHRKPVPAYNSAVKPANTKRGSTAEVAVNLSPKSSRNMNAADVNVNDCPFPSLASAPHVSHRFPVNTNISEHAINTDVVQPPSLSARFSFQKLTNLIPMPSLWSPRRRQAVIEDEIETLNADTEKRQRGYVSKEQQLAKLRARMASEYHPVSGWQSQLEGASEQCSRCDGGLISL</sequence>
<dbReference type="Proteomes" id="UP000294933">
    <property type="component" value="Unassembled WGS sequence"/>
</dbReference>
<keyword evidence="3" id="KW-1185">Reference proteome</keyword>
<feature type="region of interest" description="Disordered" evidence="1">
    <location>
        <begin position="466"/>
        <end position="486"/>
    </location>
</feature>
<feature type="compositionally biased region" description="Polar residues" evidence="1">
    <location>
        <begin position="377"/>
        <end position="387"/>
    </location>
</feature>
<dbReference type="VEuPathDB" id="FungiDB:BD410DRAFT_41369"/>